<protein>
    <submittedName>
        <fullName evidence="2">Xanthine dehydrogenase family protein molybdopterin-binding subunit</fullName>
    </submittedName>
</protein>
<evidence type="ECO:0000313" key="3">
    <source>
        <dbReference type="Proteomes" id="UP000264310"/>
    </source>
</evidence>
<dbReference type="SUPFAM" id="SSF54665">
    <property type="entry name" value="CO dehydrogenase molybdoprotein N-domain-like"/>
    <property type="match status" value="1"/>
</dbReference>
<evidence type="ECO:0000259" key="1">
    <source>
        <dbReference type="SMART" id="SM01008"/>
    </source>
</evidence>
<organism evidence="2 3">
    <name type="scientific">Fulvimarina endophytica</name>
    <dbReference type="NCBI Taxonomy" id="2293836"/>
    <lineage>
        <taxon>Bacteria</taxon>
        <taxon>Pseudomonadati</taxon>
        <taxon>Pseudomonadota</taxon>
        <taxon>Alphaproteobacteria</taxon>
        <taxon>Hyphomicrobiales</taxon>
        <taxon>Aurantimonadaceae</taxon>
        <taxon>Fulvimarina</taxon>
    </lineage>
</organism>
<evidence type="ECO:0000313" key="2">
    <source>
        <dbReference type="EMBL" id="RFC62074.1"/>
    </source>
</evidence>
<dbReference type="InterPro" id="IPR036856">
    <property type="entry name" value="Ald_Oxase/Xan_DH_a/b_sf"/>
</dbReference>
<dbReference type="OrthoDB" id="8428274at2"/>
<name>A0A371WZ76_9HYPH</name>
<proteinExistence type="predicted"/>
<dbReference type="InterPro" id="IPR008274">
    <property type="entry name" value="AldOxase/xan_DH_MoCoBD1"/>
</dbReference>
<reference evidence="2 3" key="1">
    <citation type="submission" date="2018-08" db="EMBL/GenBank/DDBJ databases">
        <title>Fulvimarina sp. 85, whole genome shotgun sequence.</title>
        <authorList>
            <person name="Tuo L."/>
        </authorList>
    </citation>
    <scope>NUCLEOTIDE SEQUENCE [LARGE SCALE GENOMIC DNA]</scope>
    <source>
        <strain evidence="2 3">85</strain>
    </source>
</reference>
<dbReference type="GO" id="GO:0005506">
    <property type="term" value="F:iron ion binding"/>
    <property type="evidence" value="ECO:0007669"/>
    <property type="project" value="InterPro"/>
</dbReference>
<dbReference type="EMBL" id="QURL01000009">
    <property type="protein sequence ID" value="RFC62074.1"/>
    <property type="molecule type" value="Genomic_DNA"/>
</dbReference>
<dbReference type="PANTHER" id="PTHR11908">
    <property type="entry name" value="XANTHINE DEHYDROGENASE"/>
    <property type="match status" value="1"/>
</dbReference>
<accession>A0A371WZ76</accession>
<dbReference type="GO" id="GO:0016491">
    <property type="term" value="F:oxidoreductase activity"/>
    <property type="evidence" value="ECO:0007669"/>
    <property type="project" value="InterPro"/>
</dbReference>
<dbReference type="AlphaFoldDB" id="A0A371WZ76"/>
<gene>
    <name evidence="2" type="ORF">DYI37_17665</name>
</gene>
<dbReference type="PANTHER" id="PTHR11908:SF123">
    <property type="entry name" value="ALDEHYDE OXIDOREDUCTASE MOLYBDENUM-BINDING SUBUNIT PAOC"/>
    <property type="match status" value="1"/>
</dbReference>
<dbReference type="InterPro" id="IPR000674">
    <property type="entry name" value="Ald_Oxase/Xan_DH_a/b"/>
</dbReference>
<comment type="caution">
    <text evidence="2">The sequence shown here is derived from an EMBL/GenBank/DDBJ whole genome shotgun (WGS) entry which is preliminary data.</text>
</comment>
<dbReference type="SUPFAM" id="SSF56003">
    <property type="entry name" value="Molybdenum cofactor-binding domain"/>
    <property type="match status" value="1"/>
</dbReference>
<dbReference type="InterPro" id="IPR016208">
    <property type="entry name" value="Ald_Oxase/xanthine_DH-like"/>
</dbReference>
<sequence>MNTMNKHVMDEAIGETRLDRGTQGVIGKGAPRYEGKLKVSGTAPYAYEYLAGEDVAYGFIVPASIAKGTIRSVDATKAEAVPGVLTVISGDRIVRAASQPMAPAAQTIDGEVFHYNQPVAVVIADRFETARHAAKLVKVDYDAKEGRFDIAARTTVREPASMPMEPNQTRGDFESAFAKAEIQYDQTFTTPSYQAAAMEPHATTAKWDGERLTVWTSHQLLETAPGQLSKHTGVDADKITVHSPYIGGGFGSKLGLGPDAVMACLGTIATGKPVKIALTRQNVFQATSRRGETVQRVRIGVTKAGKITCFAHETDTTNSPGNGFFEPSGISSVFLYPGEDRIVSHNIVETDVLMASACRAPGEATGMLATEGALDEIAEQLGLDPVEFRRMNEPEVNPQTDTPFSSRRLIDCIEEGARRFGWSDRPKTPGSRREGEWLIGMGMASASRKNDLMESSAEIEMSPDGRATVRTGMTDIGTGTYTILQQIAAEMLGLPLDMVDVELGDSRFAPSSGSGGSWGANSAGSSVYVASLALIRELASRIDADAETLTLKDGHAISGNRQIPFADILKGEAISVTGKIEPGKQAEETHQASYGAHFCEVAVNVVTGETRIRRLLTVGAAGRILNEKTATSQCYGGQIWGIGYALEEDLVIDKRNGLIVNHDLAEYHVPVHADVPQLDVVLLEDRDPHASPLAGKGIGELAIAGVGAAITNAIYNACGVRIRDYPATLDKILAELPDDYLTAA</sequence>
<feature type="domain" description="Aldehyde oxidase/xanthine dehydrogenase a/b hammerhead" evidence="1">
    <location>
        <begin position="40"/>
        <end position="145"/>
    </location>
</feature>
<dbReference type="Pfam" id="PF01315">
    <property type="entry name" value="Ald_Xan_dh_C"/>
    <property type="match status" value="1"/>
</dbReference>
<dbReference type="Pfam" id="PF20256">
    <property type="entry name" value="MoCoBD_2"/>
    <property type="match status" value="1"/>
</dbReference>
<dbReference type="Pfam" id="PF02738">
    <property type="entry name" value="MoCoBD_1"/>
    <property type="match status" value="1"/>
</dbReference>
<dbReference type="InterPro" id="IPR046867">
    <property type="entry name" value="AldOxase/xan_DH_MoCoBD2"/>
</dbReference>
<dbReference type="SMART" id="SM01008">
    <property type="entry name" value="Ald_Xan_dh_C"/>
    <property type="match status" value="1"/>
</dbReference>
<dbReference type="Gene3D" id="3.90.1170.50">
    <property type="entry name" value="Aldehyde oxidase/xanthine dehydrogenase, a/b hammerhead"/>
    <property type="match status" value="1"/>
</dbReference>
<dbReference type="InterPro" id="IPR037165">
    <property type="entry name" value="AldOxase/xan_DH_Mopterin-bd_sf"/>
</dbReference>
<dbReference type="Proteomes" id="UP000264310">
    <property type="component" value="Unassembled WGS sequence"/>
</dbReference>
<dbReference type="Gene3D" id="3.30.365.10">
    <property type="entry name" value="Aldehyde oxidase/xanthine dehydrogenase, molybdopterin binding domain"/>
    <property type="match status" value="4"/>
</dbReference>
<keyword evidence="3" id="KW-1185">Reference proteome</keyword>